<dbReference type="EMBL" id="ML976187">
    <property type="protein sequence ID" value="KAF1936467.1"/>
    <property type="molecule type" value="Genomic_DNA"/>
</dbReference>
<dbReference type="Proteomes" id="UP000800038">
    <property type="component" value="Unassembled WGS sequence"/>
</dbReference>
<name>A0A6A5SGD9_9PLEO</name>
<protein>
    <submittedName>
        <fullName evidence="1">Uncharacterized protein</fullName>
    </submittedName>
</protein>
<keyword evidence="2" id="KW-1185">Reference proteome</keyword>
<evidence type="ECO:0000313" key="1">
    <source>
        <dbReference type="EMBL" id="KAF1936467.1"/>
    </source>
</evidence>
<gene>
    <name evidence="1" type="ORF">EJ02DRAFT_86740</name>
</gene>
<evidence type="ECO:0000313" key="2">
    <source>
        <dbReference type="Proteomes" id="UP000800038"/>
    </source>
</evidence>
<proteinExistence type="predicted"/>
<accession>A0A6A5SGD9</accession>
<organism evidence="1 2">
    <name type="scientific">Clathrospora elynae</name>
    <dbReference type="NCBI Taxonomy" id="706981"/>
    <lineage>
        <taxon>Eukaryota</taxon>
        <taxon>Fungi</taxon>
        <taxon>Dikarya</taxon>
        <taxon>Ascomycota</taxon>
        <taxon>Pezizomycotina</taxon>
        <taxon>Dothideomycetes</taxon>
        <taxon>Pleosporomycetidae</taxon>
        <taxon>Pleosporales</taxon>
        <taxon>Diademaceae</taxon>
        <taxon>Clathrospora</taxon>
    </lineage>
</organism>
<reference evidence="1" key="1">
    <citation type="journal article" date="2020" name="Stud. Mycol.">
        <title>101 Dothideomycetes genomes: a test case for predicting lifestyles and emergence of pathogens.</title>
        <authorList>
            <person name="Haridas S."/>
            <person name="Albert R."/>
            <person name="Binder M."/>
            <person name="Bloem J."/>
            <person name="Labutti K."/>
            <person name="Salamov A."/>
            <person name="Andreopoulos B."/>
            <person name="Baker S."/>
            <person name="Barry K."/>
            <person name="Bills G."/>
            <person name="Bluhm B."/>
            <person name="Cannon C."/>
            <person name="Castanera R."/>
            <person name="Culley D."/>
            <person name="Daum C."/>
            <person name="Ezra D."/>
            <person name="Gonzalez J."/>
            <person name="Henrissat B."/>
            <person name="Kuo A."/>
            <person name="Liang C."/>
            <person name="Lipzen A."/>
            <person name="Lutzoni F."/>
            <person name="Magnuson J."/>
            <person name="Mondo S."/>
            <person name="Nolan M."/>
            <person name="Ohm R."/>
            <person name="Pangilinan J."/>
            <person name="Park H.-J."/>
            <person name="Ramirez L."/>
            <person name="Alfaro M."/>
            <person name="Sun H."/>
            <person name="Tritt A."/>
            <person name="Yoshinaga Y."/>
            <person name="Zwiers L.-H."/>
            <person name="Turgeon B."/>
            <person name="Goodwin S."/>
            <person name="Spatafora J."/>
            <person name="Crous P."/>
            <person name="Grigoriev I."/>
        </authorList>
    </citation>
    <scope>NUCLEOTIDE SEQUENCE</scope>
    <source>
        <strain evidence="1">CBS 161.51</strain>
    </source>
</reference>
<sequence>MQHRRLQYVCYMQHRHLQHVCYMQHGRLQYVCYMRHVCCLGYYARGPSIYRALVPIVNTTTHFPMFDT</sequence>
<dbReference type="AlphaFoldDB" id="A0A6A5SGD9"/>